<evidence type="ECO:0008006" key="2">
    <source>
        <dbReference type="Google" id="ProtNLM"/>
    </source>
</evidence>
<protein>
    <recommendedName>
        <fullName evidence="2">NusB/RsmB/TIM44 domain-containing protein</fullName>
    </recommendedName>
</protein>
<gene>
    <name evidence="1" type="ORF">METZ01_LOCUS139454</name>
</gene>
<proteinExistence type="predicted"/>
<reference evidence="1" key="1">
    <citation type="submission" date="2018-05" db="EMBL/GenBank/DDBJ databases">
        <authorList>
            <person name="Lanie J.A."/>
            <person name="Ng W.-L."/>
            <person name="Kazmierczak K.M."/>
            <person name="Andrzejewski T.M."/>
            <person name="Davidsen T.M."/>
            <person name="Wayne K.J."/>
            <person name="Tettelin H."/>
            <person name="Glass J.I."/>
            <person name="Rusch D."/>
            <person name="Podicherti R."/>
            <person name="Tsui H.-C.T."/>
            <person name="Winkler M.E."/>
        </authorList>
    </citation>
    <scope>NUCLEOTIDE SEQUENCE</scope>
</reference>
<feature type="non-terminal residue" evidence="1">
    <location>
        <position position="234"/>
    </location>
</feature>
<evidence type="ECO:0000313" key="1">
    <source>
        <dbReference type="EMBL" id="SVA86600.1"/>
    </source>
</evidence>
<dbReference type="EMBL" id="UINC01020677">
    <property type="protein sequence ID" value="SVA86600.1"/>
    <property type="molecule type" value="Genomic_DNA"/>
</dbReference>
<dbReference type="AlphaFoldDB" id="A0A381ZBL2"/>
<name>A0A381ZBL2_9ZZZZ</name>
<sequence length="234" mass="28187">MLNRRQLRLKVMEVVYAYDKSIEKNIDHQLKYFLNSNENFYRLYISILSILNRLYTYSSERNFKNNKKFLKDDSDIFYNKFSNNLFLKKISSDKVLLEKTDLLKINYWNDHPEYIISLIKKIEKSDIFHSYIKKNENSFDNDKQFIINIFKKIIASDNKLYEFFEETQISWVNDLPLVNSLVLNTLKKNQKRSRKSTLITKIYKNKEDSEFGINLIKQVILNKDMLKEEIGKIT</sequence>
<organism evidence="1">
    <name type="scientific">marine metagenome</name>
    <dbReference type="NCBI Taxonomy" id="408172"/>
    <lineage>
        <taxon>unclassified sequences</taxon>
        <taxon>metagenomes</taxon>
        <taxon>ecological metagenomes</taxon>
    </lineage>
</organism>
<accession>A0A381ZBL2</accession>